<dbReference type="EMBL" id="JANBVO010000002">
    <property type="protein sequence ID" value="KAJ9156327.1"/>
    <property type="molecule type" value="Genomic_DNA"/>
</dbReference>
<dbReference type="AlphaFoldDB" id="A0AA38SD91"/>
<dbReference type="PANTHER" id="PTHR10039">
    <property type="entry name" value="AMELOGENIN"/>
    <property type="match status" value="1"/>
</dbReference>
<dbReference type="Gene3D" id="3.40.50.300">
    <property type="entry name" value="P-loop containing nucleotide triphosphate hydrolases"/>
    <property type="match status" value="1"/>
</dbReference>
<comment type="caution">
    <text evidence="4">The sequence shown here is derived from an EMBL/GenBank/DDBJ whole genome shotgun (WGS) entry which is preliminary data.</text>
</comment>
<keyword evidence="5" id="KW-1185">Reference proteome</keyword>
<protein>
    <submittedName>
        <fullName evidence="4">Ankyrin repeat-containing domain protein</fullName>
    </submittedName>
</protein>
<dbReference type="InterPro" id="IPR056884">
    <property type="entry name" value="NPHP3-like_N"/>
</dbReference>
<feature type="domain" description="Nephrocystin 3-like N-terminal" evidence="3">
    <location>
        <begin position="219"/>
        <end position="376"/>
    </location>
</feature>
<dbReference type="Pfam" id="PF24883">
    <property type="entry name" value="NPHP3_N"/>
    <property type="match status" value="1"/>
</dbReference>
<evidence type="ECO:0000256" key="1">
    <source>
        <dbReference type="ARBA" id="ARBA00022737"/>
    </source>
</evidence>
<evidence type="ECO:0000313" key="4">
    <source>
        <dbReference type="EMBL" id="KAJ9156327.1"/>
    </source>
</evidence>
<dbReference type="PANTHER" id="PTHR10039:SF16">
    <property type="entry name" value="GPI INOSITOL-DEACYLASE"/>
    <property type="match status" value="1"/>
</dbReference>
<keyword evidence="1" id="KW-0677">Repeat</keyword>
<dbReference type="Proteomes" id="UP001174694">
    <property type="component" value="Unassembled WGS sequence"/>
</dbReference>
<sequence>MVKIVDCIQRFKEVGDIVVSFDPVHAALPWAGFRFLLQLATSEVEQTGMLLIMLEKVGPLVLRGEIYERIYLDPRVNIKADAKSSLKRTVVDLYSVVLSSMSVAGRLFSKGIARQGLHATTHPNTVKSLLDKLDEKGRDLGAEAQACEASRIESLHQDVSAELMHLQDILERPLARVDAYLENMWASAMSSERGAMLQWISPIAYDSDHDFARKNRLKGTAEWLLAREEYQEWKESNSSTIFWLHGIPGAGKTKLCSKVVDDCLSMNLDMDTDEGLAYFYCDRNREDHQDPDTILGSLAVYKTWTEQRSKGFPTKSLSIEKCKELLPALVGAYTQTIIIVDGLDECDQGTRYELMDVLDAAMNLPAALVKILIASRNDTDLVRQYGAGKHLQVKAAHNQGDIEKFVLSEMARSRNPLFREKMSDQLKAQILKTFRNKSRGMFQWAKLQIDELTSLMVESEVREYLQKLPEGLTRSYDNLLDRILGRKGRGPIIAIRAFLWIMGSWYPLTSEKLVAGVQQNPDTEGADPEDADLDIETGNPVDSHTYRFRNTSNNT</sequence>
<proteinExistence type="predicted"/>
<reference evidence="4" key="1">
    <citation type="submission" date="2022-07" db="EMBL/GenBank/DDBJ databases">
        <title>Fungi with potential for degradation of polypropylene.</title>
        <authorList>
            <person name="Gostincar C."/>
        </authorList>
    </citation>
    <scope>NUCLEOTIDE SEQUENCE</scope>
    <source>
        <strain evidence="4">EXF-13308</strain>
    </source>
</reference>
<name>A0AA38SD91_9PEZI</name>
<dbReference type="SUPFAM" id="SSF52540">
    <property type="entry name" value="P-loop containing nucleoside triphosphate hydrolases"/>
    <property type="match status" value="1"/>
</dbReference>
<evidence type="ECO:0000313" key="5">
    <source>
        <dbReference type="Proteomes" id="UP001174694"/>
    </source>
</evidence>
<organism evidence="4 5">
    <name type="scientific">Pleurostoma richardsiae</name>
    <dbReference type="NCBI Taxonomy" id="41990"/>
    <lineage>
        <taxon>Eukaryota</taxon>
        <taxon>Fungi</taxon>
        <taxon>Dikarya</taxon>
        <taxon>Ascomycota</taxon>
        <taxon>Pezizomycotina</taxon>
        <taxon>Sordariomycetes</taxon>
        <taxon>Sordariomycetidae</taxon>
        <taxon>Calosphaeriales</taxon>
        <taxon>Pleurostomataceae</taxon>
        <taxon>Pleurostoma</taxon>
    </lineage>
</organism>
<accession>A0AA38SD91</accession>
<evidence type="ECO:0000259" key="3">
    <source>
        <dbReference type="Pfam" id="PF24883"/>
    </source>
</evidence>
<feature type="compositionally biased region" description="Acidic residues" evidence="2">
    <location>
        <begin position="524"/>
        <end position="535"/>
    </location>
</feature>
<gene>
    <name evidence="4" type="ORF">NKR23_g980</name>
</gene>
<feature type="region of interest" description="Disordered" evidence="2">
    <location>
        <begin position="519"/>
        <end position="555"/>
    </location>
</feature>
<dbReference type="InterPro" id="IPR027417">
    <property type="entry name" value="P-loop_NTPase"/>
</dbReference>
<evidence type="ECO:0000256" key="2">
    <source>
        <dbReference type="SAM" id="MobiDB-lite"/>
    </source>
</evidence>